<keyword evidence="2" id="KW-1185">Reference proteome</keyword>
<name>A0A8G2BWU0_9BACT</name>
<dbReference type="Proteomes" id="UP000236725">
    <property type="component" value="Unassembled WGS sequence"/>
</dbReference>
<proteinExistence type="predicted"/>
<accession>A0A8G2BWU0</accession>
<gene>
    <name evidence="1" type="ORF">SAMN05444001_11048</name>
</gene>
<reference evidence="1 2" key="1">
    <citation type="submission" date="2016-10" db="EMBL/GenBank/DDBJ databases">
        <authorList>
            <person name="Varghese N."/>
            <person name="Submissions S."/>
        </authorList>
    </citation>
    <scope>NUCLEOTIDE SEQUENCE [LARGE SCALE GENOMIC DNA]</scope>
    <source>
        <strain evidence="1 2">DSM 29073</strain>
    </source>
</reference>
<evidence type="ECO:0000313" key="2">
    <source>
        <dbReference type="Proteomes" id="UP000236725"/>
    </source>
</evidence>
<dbReference type="EMBL" id="FNVS01000010">
    <property type="protein sequence ID" value="SEF94352.1"/>
    <property type="molecule type" value="Genomic_DNA"/>
</dbReference>
<dbReference type="RefSeq" id="WP_234999336.1">
    <property type="nucleotide sequence ID" value="NZ_FNVS01000010.1"/>
</dbReference>
<comment type="caution">
    <text evidence="1">The sequence shown here is derived from an EMBL/GenBank/DDBJ whole genome shotgun (WGS) entry which is preliminary data.</text>
</comment>
<protein>
    <submittedName>
        <fullName evidence="1">Uncharacterized protein</fullName>
    </submittedName>
</protein>
<organism evidence="1 2">
    <name type="scientific">Parabacteroides chinchillae</name>
    <dbReference type="NCBI Taxonomy" id="871327"/>
    <lineage>
        <taxon>Bacteria</taxon>
        <taxon>Pseudomonadati</taxon>
        <taxon>Bacteroidota</taxon>
        <taxon>Bacteroidia</taxon>
        <taxon>Bacteroidales</taxon>
        <taxon>Tannerellaceae</taxon>
        <taxon>Parabacteroides</taxon>
    </lineage>
</organism>
<sequence>MQQKINNKQTPLEKLISDKERIRKQCREHEQKLNEDFSYIQENAGSLLLSGISSLLFPKTKSTAKSGENTTTQNNKGDLPAVSLGFSDYLSITKSMLPLVWDIAQPFIMTWGIKKAKNLLRSVFSKKKK</sequence>
<evidence type="ECO:0000313" key="1">
    <source>
        <dbReference type="EMBL" id="SEF94352.1"/>
    </source>
</evidence>
<dbReference type="AlphaFoldDB" id="A0A8G2BWU0"/>